<organism evidence="4 5">
    <name type="scientific">Sulfobacillus benefaciens</name>
    <dbReference type="NCBI Taxonomy" id="453960"/>
    <lineage>
        <taxon>Bacteria</taxon>
        <taxon>Bacillati</taxon>
        <taxon>Bacillota</taxon>
        <taxon>Clostridia</taxon>
        <taxon>Eubacteriales</taxon>
        <taxon>Clostridiales Family XVII. Incertae Sedis</taxon>
        <taxon>Sulfobacillus</taxon>
    </lineage>
</organism>
<evidence type="ECO:0000313" key="4">
    <source>
        <dbReference type="EMBL" id="PSR32574.1"/>
    </source>
</evidence>
<gene>
    <name evidence="4" type="ORF">C7B46_13720</name>
</gene>
<evidence type="ECO:0000313" key="5">
    <source>
        <dbReference type="Proteomes" id="UP000242972"/>
    </source>
</evidence>
<dbReference type="SMART" id="SM00922">
    <property type="entry name" value="MR_MLE"/>
    <property type="match status" value="1"/>
</dbReference>
<keyword evidence="2" id="KW-0456">Lyase</keyword>
<dbReference type="SFLD" id="SFLDG00179">
    <property type="entry name" value="mandelate_racemase"/>
    <property type="match status" value="1"/>
</dbReference>
<dbReference type="SUPFAM" id="SSF51604">
    <property type="entry name" value="Enolase C-terminal domain-like"/>
    <property type="match status" value="1"/>
</dbReference>
<comment type="caution">
    <text evidence="4">The sequence shown here is derived from an EMBL/GenBank/DDBJ whole genome shotgun (WGS) entry which is preliminary data.</text>
</comment>
<dbReference type="Pfam" id="PF13378">
    <property type="entry name" value="MR_MLE_C"/>
    <property type="match status" value="1"/>
</dbReference>
<dbReference type="AlphaFoldDB" id="A0A2T2XDH4"/>
<evidence type="ECO:0000256" key="1">
    <source>
        <dbReference type="ARBA" id="ARBA00022723"/>
    </source>
</evidence>
<reference evidence="4 5" key="1">
    <citation type="journal article" date="2014" name="BMC Genomics">
        <title>Comparison of environmental and isolate Sulfobacillus genomes reveals diverse carbon, sulfur, nitrogen, and hydrogen metabolisms.</title>
        <authorList>
            <person name="Justice N.B."/>
            <person name="Norman A."/>
            <person name="Brown C.T."/>
            <person name="Singh A."/>
            <person name="Thomas B.C."/>
            <person name="Banfield J.F."/>
        </authorList>
    </citation>
    <scope>NUCLEOTIDE SEQUENCE [LARGE SCALE GENOMIC DNA]</scope>
    <source>
        <strain evidence="4">AMDSBA4</strain>
    </source>
</reference>
<evidence type="ECO:0000256" key="2">
    <source>
        <dbReference type="ARBA" id="ARBA00023239"/>
    </source>
</evidence>
<dbReference type="InterPro" id="IPR029065">
    <property type="entry name" value="Enolase_C-like"/>
</dbReference>
<dbReference type="InterPro" id="IPR018110">
    <property type="entry name" value="Mandel_Rmase/mucon_lact_enz_CS"/>
</dbReference>
<dbReference type="InterPro" id="IPR013342">
    <property type="entry name" value="Mandelate_racemase_C"/>
</dbReference>
<keyword evidence="1" id="KW-0479">Metal-binding</keyword>
<dbReference type="GO" id="GO:0016829">
    <property type="term" value="F:lyase activity"/>
    <property type="evidence" value="ECO:0007669"/>
    <property type="project" value="UniProtKB-KW"/>
</dbReference>
<evidence type="ECO:0000259" key="3">
    <source>
        <dbReference type="SMART" id="SM00922"/>
    </source>
</evidence>
<dbReference type="Gene3D" id="3.30.390.10">
    <property type="entry name" value="Enolase-like, N-terminal domain"/>
    <property type="match status" value="1"/>
</dbReference>
<dbReference type="InterPro" id="IPR036849">
    <property type="entry name" value="Enolase-like_C_sf"/>
</dbReference>
<dbReference type="GO" id="GO:0009063">
    <property type="term" value="P:amino acid catabolic process"/>
    <property type="evidence" value="ECO:0007669"/>
    <property type="project" value="InterPro"/>
</dbReference>
<dbReference type="Pfam" id="PF02746">
    <property type="entry name" value="MR_MLE_N"/>
    <property type="match status" value="1"/>
</dbReference>
<dbReference type="Gene3D" id="3.20.20.120">
    <property type="entry name" value="Enolase-like C-terminal domain"/>
    <property type="match status" value="1"/>
</dbReference>
<dbReference type="GO" id="GO:0046872">
    <property type="term" value="F:metal ion binding"/>
    <property type="evidence" value="ECO:0007669"/>
    <property type="project" value="UniProtKB-KW"/>
</dbReference>
<feature type="domain" description="Mandelate racemase/muconate lactonizing enzyme C-terminal" evidence="3">
    <location>
        <begin position="125"/>
        <end position="230"/>
    </location>
</feature>
<dbReference type="EMBL" id="PXYW01000036">
    <property type="protein sequence ID" value="PSR32574.1"/>
    <property type="molecule type" value="Genomic_DNA"/>
</dbReference>
<dbReference type="PANTHER" id="PTHR48080:SF2">
    <property type="entry name" value="D-GALACTONATE DEHYDRATASE"/>
    <property type="match status" value="1"/>
</dbReference>
<dbReference type="PROSITE" id="PS00908">
    <property type="entry name" value="MR_MLE_1"/>
    <property type="match status" value="1"/>
</dbReference>
<accession>A0A2T2XDH4</accession>
<dbReference type="NCBIfam" id="NF010624">
    <property type="entry name" value="PRK14017.1"/>
    <property type="match status" value="1"/>
</dbReference>
<dbReference type="SFLD" id="SFLDS00001">
    <property type="entry name" value="Enolase"/>
    <property type="match status" value="1"/>
</dbReference>
<dbReference type="InterPro" id="IPR034593">
    <property type="entry name" value="DgoD-like"/>
</dbReference>
<name>A0A2T2XDH4_9FIRM</name>
<dbReference type="SUPFAM" id="SSF54826">
    <property type="entry name" value="Enolase N-terminal domain-like"/>
    <property type="match status" value="1"/>
</dbReference>
<dbReference type="PANTHER" id="PTHR48080">
    <property type="entry name" value="D-GALACTONATE DEHYDRATASE-RELATED"/>
    <property type="match status" value="1"/>
</dbReference>
<protein>
    <submittedName>
        <fullName evidence="4">Galactonate dehydratase</fullName>
    </submittedName>
</protein>
<proteinExistence type="predicted"/>
<dbReference type="InterPro" id="IPR029017">
    <property type="entry name" value="Enolase-like_N"/>
</dbReference>
<dbReference type="InterPro" id="IPR013341">
    <property type="entry name" value="Mandelate_racemase_N_dom"/>
</dbReference>
<dbReference type="Proteomes" id="UP000242972">
    <property type="component" value="Unassembled WGS sequence"/>
</dbReference>
<dbReference type="PROSITE" id="PS00909">
    <property type="entry name" value="MR_MLE_2"/>
    <property type="match status" value="1"/>
</dbReference>
<sequence length="372" mass="41906">MKVVRIEMFLVAPRWQLLRMETDEGVVGWSEAMLEGRAATVRTAVNELMRIVMGTDPRRIEDQFQRMVRRPFYRFGPVFSSALAAVEIALWDIKARALGVPIYDLMGGAVRDRLGVYGHVEGDTLDALRREAQKARVMGVTIVKLPVQPMLSTTRIGSYIDAQIERYQCVRQAMGEDGDVAVDIHGRLSPAVARMLCRELDPMRPYFIEEPVLPQMPRALRQLRNSVESPLAVGERLYMRGDFRDIIQQRLVDIVQPDVAHAGGLWETRKIAAMGELEDIQLAPHCAIGPIALAASLQLAVCTPNFLCQELGESLGDNILKQPLHIHNGYIDRPSGPGLGIEIEEQWVRQQDRTQFWDPPQILHEDGSIGEW</sequence>